<sequence length="254" mass="28057">MTLRSVDHALTVLEILREEDSIGVIELAERLGVAASTAHRLLATLVARDFVVQDRDDRRYRLGDAAQGLRREIAAEECARRAREVLVRLARMTAETVNLAMLDGSDVLYSDCVPAGYPGAIPSRAGLRSEAHCSSAGKALLADFPQSAVDRLLPHDRLTVRTRATIATKTQLARELGLVRRRGYARDVEEWEAGTLALAVPVRARGMQRLALTIAAPHTRLRIDRTGTGTTPRERELVLRLRAASEELQVRLSR</sequence>
<dbReference type="InterPro" id="IPR036388">
    <property type="entry name" value="WH-like_DNA-bd_sf"/>
</dbReference>
<dbReference type="Pfam" id="PF09339">
    <property type="entry name" value="HTH_IclR"/>
    <property type="match status" value="1"/>
</dbReference>
<comment type="caution">
    <text evidence="6">The sequence shown here is derived from an EMBL/GenBank/DDBJ whole genome shotgun (WGS) entry which is preliminary data.</text>
</comment>
<dbReference type="SUPFAM" id="SSF46785">
    <property type="entry name" value="Winged helix' DNA-binding domain"/>
    <property type="match status" value="1"/>
</dbReference>
<dbReference type="InterPro" id="IPR014757">
    <property type="entry name" value="Tscrpt_reg_IclR_C"/>
</dbReference>
<keyword evidence="7" id="KW-1185">Reference proteome</keyword>
<dbReference type="InterPro" id="IPR050707">
    <property type="entry name" value="HTH_MetabolicPath_Reg"/>
</dbReference>
<dbReference type="SMART" id="SM00346">
    <property type="entry name" value="HTH_ICLR"/>
    <property type="match status" value="1"/>
</dbReference>
<organism evidence="6 7">
    <name type="scientific">Actinomycetospora atypica</name>
    <dbReference type="NCBI Taxonomy" id="1290095"/>
    <lineage>
        <taxon>Bacteria</taxon>
        <taxon>Bacillati</taxon>
        <taxon>Actinomycetota</taxon>
        <taxon>Actinomycetes</taxon>
        <taxon>Pseudonocardiales</taxon>
        <taxon>Pseudonocardiaceae</taxon>
        <taxon>Actinomycetospora</taxon>
    </lineage>
</organism>
<evidence type="ECO:0000256" key="1">
    <source>
        <dbReference type="ARBA" id="ARBA00023015"/>
    </source>
</evidence>
<name>A0ABV9YQC4_9PSEU</name>
<dbReference type="InterPro" id="IPR005471">
    <property type="entry name" value="Tscrpt_reg_IclR_N"/>
</dbReference>
<dbReference type="PROSITE" id="PS51078">
    <property type="entry name" value="ICLR_ED"/>
    <property type="match status" value="1"/>
</dbReference>
<evidence type="ECO:0000313" key="6">
    <source>
        <dbReference type="EMBL" id="MFC5064816.1"/>
    </source>
</evidence>
<evidence type="ECO:0000259" key="5">
    <source>
        <dbReference type="PROSITE" id="PS51078"/>
    </source>
</evidence>
<accession>A0ABV9YQC4</accession>
<dbReference type="PANTHER" id="PTHR30136">
    <property type="entry name" value="HELIX-TURN-HELIX TRANSCRIPTIONAL REGULATOR, ICLR FAMILY"/>
    <property type="match status" value="1"/>
</dbReference>
<keyword evidence="2" id="KW-0238">DNA-binding</keyword>
<dbReference type="InterPro" id="IPR036390">
    <property type="entry name" value="WH_DNA-bd_sf"/>
</dbReference>
<keyword evidence="1" id="KW-0805">Transcription regulation</keyword>
<proteinExistence type="predicted"/>
<dbReference type="Proteomes" id="UP001595947">
    <property type="component" value="Unassembled WGS sequence"/>
</dbReference>
<reference evidence="7" key="1">
    <citation type="journal article" date="2019" name="Int. J. Syst. Evol. Microbiol.">
        <title>The Global Catalogue of Microorganisms (GCM) 10K type strain sequencing project: providing services to taxonomists for standard genome sequencing and annotation.</title>
        <authorList>
            <consortium name="The Broad Institute Genomics Platform"/>
            <consortium name="The Broad Institute Genome Sequencing Center for Infectious Disease"/>
            <person name="Wu L."/>
            <person name="Ma J."/>
        </authorList>
    </citation>
    <scope>NUCLEOTIDE SEQUENCE [LARGE SCALE GENOMIC DNA]</scope>
    <source>
        <strain evidence="7">CGMCC 4.7093</strain>
    </source>
</reference>
<keyword evidence="3" id="KW-0804">Transcription</keyword>
<dbReference type="PROSITE" id="PS51077">
    <property type="entry name" value="HTH_ICLR"/>
    <property type="match status" value="1"/>
</dbReference>
<dbReference type="EMBL" id="JBHSIV010000027">
    <property type="protein sequence ID" value="MFC5064816.1"/>
    <property type="molecule type" value="Genomic_DNA"/>
</dbReference>
<protein>
    <submittedName>
        <fullName evidence="6">IclR family transcriptional regulator</fullName>
    </submittedName>
</protein>
<evidence type="ECO:0000259" key="4">
    <source>
        <dbReference type="PROSITE" id="PS51077"/>
    </source>
</evidence>
<evidence type="ECO:0000313" key="7">
    <source>
        <dbReference type="Proteomes" id="UP001595947"/>
    </source>
</evidence>
<feature type="domain" description="HTH iclR-type" evidence="4">
    <location>
        <begin position="3"/>
        <end position="64"/>
    </location>
</feature>
<evidence type="ECO:0000256" key="2">
    <source>
        <dbReference type="ARBA" id="ARBA00023125"/>
    </source>
</evidence>
<evidence type="ECO:0000256" key="3">
    <source>
        <dbReference type="ARBA" id="ARBA00023163"/>
    </source>
</evidence>
<dbReference type="Gene3D" id="1.10.10.10">
    <property type="entry name" value="Winged helix-like DNA-binding domain superfamily/Winged helix DNA-binding domain"/>
    <property type="match status" value="1"/>
</dbReference>
<gene>
    <name evidence="6" type="ORF">ACFPBZ_21515</name>
</gene>
<dbReference type="SUPFAM" id="SSF55781">
    <property type="entry name" value="GAF domain-like"/>
    <property type="match status" value="1"/>
</dbReference>
<dbReference type="Pfam" id="PF01614">
    <property type="entry name" value="IclR_C"/>
    <property type="match status" value="1"/>
</dbReference>
<dbReference type="RefSeq" id="WP_378038160.1">
    <property type="nucleotide sequence ID" value="NZ_JBHSIV010000027.1"/>
</dbReference>
<dbReference type="Gene3D" id="3.30.450.40">
    <property type="match status" value="1"/>
</dbReference>
<dbReference type="InterPro" id="IPR029016">
    <property type="entry name" value="GAF-like_dom_sf"/>
</dbReference>
<feature type="domain" description="IclR-ED" evidence="5">
    <location>
        <begin position="58"/>
        <end position="254"/>
    </location>
</feature>
<dbReference type="PANTHER" id="PTHR30136:SF24">
    <property type="entry name" value="HTH-TYPE TRANSCRIPTIONAL REPRESSOR ALLR"/>
    <property type="match status" value="1"/>
</dbReference>